<reference evidence="1 2" key="1">
    <citation type="submission" date="2016-11" db="EMBL/GenBank/DDBJ databases">
        <authorList>
            <person name="Jaros S."/>
            <person name="Januszkiewicz K."/>
            <person name="Wedrychowicz H."/>
        </authorList>
    </citation>
    <scope>NUCLEOTIDE SEQUENCE [LARGE SCALE GENOMIC DNA]</scope>
    <source>
        <strain evidence="1 2">DSM 15480</strain>
    </source>
</reference>
<evidence type="ECO:0000313" key="1">
    <source>
        <dbReference type="EMBL" id="SHK41007.1"/>
    </source>
</evidence>
<dbReference type="OrthoDB" id="9809318at2"/>
<sequence length="82" mass="9701">MIRILICDSDKEVRGRLRRCVERHFADICSTRIKELGTGRGNEEHEMLSDDMRCDVLILRIEEYKKNLNLAKFVLEKIQHIS</sequence>
<gene>
    <name evidence="1" type="ORF">SAMN02745243_02881</name>
</gene>
<protein>
    <recommendedName>
        <fullName evidence="3">Response regulatory domain-containing protein</fullName>
    </recommendedName>
</protein>
<evidence type="ECO:0008006" key="3">
    <source>
        <dbReference type="Google" id="ProtNLM"/>
    </source>
</evidence>
<dbReference type="EMBL" id="FQZY01000047">
    <property type="protein sequence ID" value="SHK41007.1"/>
    <property type="molecule type" value="Genomic_DNA"/>
</dbReference>
<evidence type="ECO:0000313" key="2">
    <source>
        <dbReference type="Proteomes" id="UP000184301"/>
    </source>
</evidence>
<keyword evidence="2" id="KW-1185">Reference proteome</keyword>
<proteinExistence type="predicted"/>
<organism evidence="1 2">
    <name type="scientific">Hespellia stercorisuis DSM 15480</name>
    <dbReference type="NCBI Taxonomy" id="1121950"/>
    <lineage>
        <taxon>Bacteria</taxon>
        <taxon>Bacillati</taxon>
        <taxon>Bacillota</taxon>
        <taxon>Clostridia</taxon>
        <taxon>Lachnospirales</taxon>
        <taxon>Lachnospiraceae</taxon>
        <taxon>Hespellia</taxon>
    </lineage>
</organism>
<dbReference type="Proteomes" id="UP000184301">
    <property type="component" value="Unassembled WGS sequence"/>
</dbReference>
<dbReference type="AlphaFoldDB" id="A0A1M6S903"/>
<dbReference type="RefSeq" id="WP_073111687.1">
    <property type="nucleotide sequence ID" value="NZ_FQZY01000047.1"/>
</dbReference>
<accession>A0A1M6S903</accession>
<name>A0A1M6S903_9FIRM</name>
<dbReference type="STRING" id="1121950.SAMN02745243_02881"/>